<dbReference type="HOGENOM" id="CLU_068045_1_1_12"/>
<dbReference type="KEGG" id="sbu:SpiBuddy_1672"/>
<dbReference type="InterPro" id="IPR017587">
    <property type="entry name" value="YqeC"/>
</dbReference>
<evidence type="ECO:0000313" key="2">
    <source>
        <dbReference type="Proteomes" id="UP000008466"/>
    </source>
</evidence>
<name>F0RZE5_SPHGB</name>
<reference evidence="2" key="1">
    <citation type="submission" date="2011-02" db="EMBL/GenBank/DDBJ databases">
        <title>Complete sequence of Spirochaeta sp. Buddy.</title>
        <authorList>
            <person name="Lucas S."/>
            <person name="Copeland A."/>
            <person name="Lapidus A."/>
            <person name="Cheng J.-F."/>
            <person name="Goodwin L."/>
            <person name="Pitluck S."/>
            <person name="Zeytun A."/>
            <person name="Detter J.C."/>
            <person name="Han C."/>
            <person name="Tapia R."/>
            <person name="Land M."/>
            <person name="Hauser L."/>
            <person name="Kyrpides N."/>
            <person name="Ivanova N."/>
            <person name="Mikhailova N."/>
            <person name="Pagani I."/>
            <person name="Ritalahti K.M."/>
            <person name="Loeffler F.E."/>
            <person name="Woyke T."/>
        </authorList>
    </citation>
    <scope>NUCLEOTIDE SEQUENCE [LARGE SCALE GENOMIC DNA]</scope>
    <source>
        <strain evidence="2">ATCC BAA-1886 / DSM 22777 / Buddy</strain>
    </source>
</reference>
<keyword evidence="2" id="KW-1185">Reference proteome</keyword>
<evidence type="ECO:0008006" key="3">
    <source>
        <dbReference type="Google" id="ProtNLM"/>
    </source>
</evidence>
<proteinExistence type="predicted"/>
<dbReference type="SUPFAM" id="SSF53623">
    <property type="entry name" value="MurD-like peptide ligases, catalytic domain"/>
    <property type="match status" value="1"/>
</dbReference>
<accession>F0RZE5</accession>
<organism evidence="1 2">
    <name type="scientific">Sphaerochaeta globosa (strain ATCC BAA-1886 / DSM 22777 / Buddy)</name>
    <name type="common">Spirochaeta sp. (strain Buddy)</name>
    <dbReference type="NCBI Taxonomy" id="158189"/>
    <lineage>
        <taxon>Bacteria</taxon>
        <taxon>Pseudomonadati</taxon>
        <taxon>Spirochaetota</taxon>
        <taxon>Spirochaetia</taxon>
        <taxon>Spirochaetales</taxon>
        <taxon>Sphaerochaetaceae</taxon>
        <taxon>Sphaerochaeta</taxon>
    </lineage>
</organism>
<dbReference type="NCBIfam" id="TIGR03172">
    <property type="entry name" value="selenium cofactor biosynthesis protein YqeC"/>
    <property type="match status" value="1"/>
</dbReference>
<dbReference type="EMBL" id="CP002541">
    <property type="protein sequence ID" value="ADY13497.1"/>
    <property type="molecule type" value="Genomic_DNA"/>
</dbReference>
<evidence type="ECO:0000313" key="1">
    <source>
        <dbReference type="EMBL" id="ADY13497.1"/>
    </source>
</evidence>
<dbReference type="Gene3D" id="3.40.1190.10">
    <property type="entry name" value="Mur-like, catalytic domain"/>
    <property type="match status" value="1"/>
</dbReference>
<dbReference type="RefSeq" id="WP_013607347.1">
    <property type="nucleotide sequence ID" value="NC_015152.1"/>
</dbReference>
<protein>
    <recommendedName>
        <fullName evidence="3">Selenium-dependent hydroxylase accessory protein YqeC</fullName>
    </recommendedName>
</protein>
<dbReference type="GO" id="GO:0005524">
    <property type="term" value="F:ATP binding"/>
    <property type="evidence" value="ECO:0007669"/>
    <property type="project" value="InterPro"/>
</dbReference>
<dbReference type="Proteomes" id="UP000008466">
    <property type="component" value="Chromosome"/>
</dbReference>
<sequence>MASLLAALSTYIDEDTHCISITGSGGKTTTLIALASLYAQRGKRVLVSTTTKLELPSKRDYLCDTYFSDERIQLYKPSKGQKVFYALQGTEKALAPPLEELQAFTATYDVLLLEADGAQHKPLKLHSERDPVVPDFTTTTLAVVGMSGWDQPLGQCCFGWEGDPDRIADENAYLQLLTHPQGVLKAAIGKTLVLCNQAESTTFDTMSHLSSRYDRAPLFFGSMQTDRLFYRKVV</sequence>
<dbReference type="STRING" id="158189.SpiBuddy_1672"/>
<gene>
    <name evidence="1" type="ordered locus">SpiBuddy_1672</name>
</gene>
<dbReference type="eggNOG" id="COG1192">
    <property type="taxonomic scope" value="Bacteria"/>
</dbReference>
<dbReference type="InterPro" id="IPR036565">
    <property type="entry name" value="Mur-like_cat_sf"/>
</dbReference>
<dbReference type="AlphaFoldDB" id="F0RZE5"/>
<dbReference type="Pfam" id="PF19842">
    <property type="entry name" value="YqeC"/>
    <property type="match status" value="1"/>
</dbReference>